<protein>
    <submittedName>
        <fullName evidence="3">Glycosyl transferase, WecB/TagA/CpsF family</fullName>
        <ecNumber evidence="3">2.4.1.187</ecNumber>
    </submittedName>
</protein>
<keyword evidence="2 3" id="KW-0808">Transferase</keyword>
<reference evidence="3 4" key="1">
    <citation type="journal article" date="2011" name="Stand. Genomic Sci.">
        <title>Complete genome sequence of the acetate-degrading sulfate reducer Desulfobacca acetoxidans type strain (ASRB2).</title>
        <authorList>
            <person name="Goker M."/>
            <person name="Teshima H."/>
            <person name="Lapidus A."/>
            <person name="Nolan M."/>
            <person name="Lucas S."/>
            <person name="Hammon N."/>
            <person name="Deshpande S."/>
            <person name="Cheng J.F."/>
            <person name="Tapia R."/>
            <person name="Han C."/>
            <person name="Goodwin L."/>
            <person name="Pitluck S."/>
            <person name="Huntemann M."/>
            <person name="Liolios K."/>
            <person name="Ivanova N."/>
            <person name="Pagani I."/>
            <person name="Mavromatis K."/>
            <person name="Ovchinikova G."/>
            <person name="Pati A."/>
            <person name="Chen A."/>
            <person name="Palaniappan K."/>
            <person name="Land M."/>
            <person name="Hauser L."/>
            <person name="Brambilla E.M."/>
            <person name="Rohde M."/>
            <person name="Spring S."/>
            <person name="Detter J.C."/>
            <person name="Woyke T."/>
            <person name="Bristow J."/>
            <person name="Eisen J.A."/>
            <person name="Markowitz V."/>
            <person name="Hugenholtz P."/>
            <person name="Kyrpides N.C."/>
            <person name="Klenk H.P."/>
        </authorList>
    </citation>
    <scope>NUCLEOTIDE SEQUENCE [LARGE SCALE GENOMIC DNA]</scope>
    <source>
        <strain evidence="4">ATCC 700848 / DSM 11109 / ASRB2</strain>
    </source>
</reference>
<dbReference type="EMBL" id="CP002629">
    <property type="protein sequence ID" value="AEB10035.1"/>
    <property type="molecule type" value="Genomic_DNA"/>
</dbReference>
<dbReference type="KEGG" id="dao:Desac_2206"/>
<reference evidence="4" key="2">
    <citation type="submission" date="2011-03" db="EMBL/GenBank/DDBJ databases">
        <title>The complete genome of Desulfobacca acetoxidans DSM 11109.</title>
        <authorList>
            <consortium name="US DOE Joint Genome Institute (JGI-PGF)"/>
            <person name="Lucas S."/>
            <person name="Copeland A."/>
            <person name="Lapidus A."/>
            <person name="Bruce D."/>
            <person name="Goodwin L."/>
            <person name="Pitluck S."/>
            <person name="Peters L."/>
            <person name="Kyrpides N."/>
            <person name="Mavromatis K."/>
            <person name="Ivanova N."/>
            <person name="Ovchinnikova G."/>
            <person name="Teshima H."/>
            <person name="Detter J.C."/>
            <person name="Han C."/>
            <person name="Land M."/>
            <person name="Hauser L."/>
            <person name="Markowitz V."/>
            <person name="Cheng J.-F."/>
            <person name="Hugenholtz P."/>
            <person name="Woyke T."/>
            <person name="Wu D."/>
            <person name="Spring S."/>
            <person name="Schueler E."/>
            <person name="Brambilla E."/>
            <person name="Klenk H.-P."/>
            <person name="Eisen J.A."/>
        </authorList>
    </citation>
    <scope>NUCLEOTIDE SEQUENCE [LARGE SCALE GENOMIC DNA]</scope>
    <source>
        <strain evidence="4">ATCC 700848 / DSM 11109 / ASRB2</strain>
    </source>
</reference>
<organism evidence="3 4">
    <name type="scientific">Desulfobacca acetoxidans (strain ATCC 700848 / DSM 11109 / ASRB2)</name>
    <dbReference type="NCBI Taxonomy" id="880072"/>
    <lineage>
        <taxon>Bacteria</taxon>
        <taxon>Pseudomonadati</taxon>
        <taxon>Thermodesulfobacteriota</taxon>
        <taxon>Desulfobaccia</taxon>
        <taxon>Desulfobaccales</taxon>
        <taxon>Desulfobaccaceae</taxon>
        <taxon>Desulfobacca</taxon>
    </lineage>
</organism>
<evidence type="ECO:0000256" key="2">
    <source>
        <dbReference type="ARBA" id="ARBA00022679"/>
    </source>
</evidence>
<dbReference type="AlphaFoldDB" id="F2NDG9"/>
<accession>F2NDG9</accession>
<dbReference type="EC" id="2.4.1.187" evidence="3"/>
<dbReference type="OrthoDB" id="9808602at2"/>
<dbReference type="PANTHER" id="PTHR34136">
    <property type="match status" value="1"/>
</dbReference>
<dbReference type="Proteomes" id="UP000000483">
    <property type="component" value="Chromosome"/>
</dbReference>
<evidence type="ECO:0000256" key="1">
    <source>
        <dbReference type="ARBA" id="ARBA00022676"/>
    </source>
</evidence>
<evidence type="ECO:0000313" key="4">
    <source>
        <dbReference type="Proteomes" id="UP000000483"/>
    </source>
</evidence>
<proteinExistence type="predicted"/>
<keyword evidence="4" id="KW-1185">Reference proteome</keyword>
<dbReference type="STRING" id="880072.Desac_2206"/>
<dbReference type="PANTHER" id="PTHR34136:SF1">
    <property type="entry name" value="UDP-N-ACETYL-D-MANNOSAMINURONIC ACID TRANSFERASE"/>
    <property type="match status" value="1"/>
</dbReference>
<dbReference type="CDD" id="cd06533">
    <property type="entry name" value="Glyco_transf_WecG_TagA"/>
    <property type="match status" value="1"/>
</dbReference>
<dbReference type="HOGENOM" id="CLU_063203_3_1_7"/>
<gene>
    <name evidence="3" type="ordered locus">Desac_2206</name>
</gene>
<dbReference type="NCBIfam" id="TIGR00696">
    <property type="entry name" value="wecG_tagA_cpsF"/>
    <property type="match status" value="1"/>
</dbReference>
<dbReference type="InterPro" id="IPR004629">
    <property type="entry name" value="WecG_TagA_CpsF"/>
</dbReference>
<evidence type="ECO:0000313" key="3">
    <source>
        <dbReference type="EMBL" id="AEB10035.1"/>
    </source>
</evidence>
<name>F2NDG9_DESAR</name>
<keyword evidence="1 3" id="KW-0328">Glycosyltransferase</keyword>
<dbReference type="GO" id="GO:0047244">
    <property type="term" value="F:N-acetylglucosaminyldiphosphoundecaprenol N-acetyl-beta-D-mannosaminyltransferase activity"/>
    <property type="evidence" value="ECO:0007669"/>
    <property type="project" value="UniProtKB-EC"/>
</dbReference>
<dbReference type="eggNOG" id="COG1922">
    <property type="taxonomic scope" value="Bacteria"/>
</dbReference>
<dbReference type="RefSeq" id="WP_013707144.1">
    <property type="nucleotide sequence ID" value="NC_015388.1"/>
</dbReference>
<sequence length="253" mass="28366">MTKRLKILDIWVDAITKPEAMQKVADILKNGQRPHAIFAANPEKNFSVPKDPELHKIFEQADILLPDGIGMVWAARTLYGANLDRIPGAEFFEDICALAAQGGYKVFIYGSTEEVNRQSAEILQARFPGLLIAGRAHGYLGIKDMPALIKHINSSQAEILFIALGSPKQEKWFGAHKDSLRSVKIVQGIGGTLDTIVGKVRRAPEIWRRVYAEWLYRLLKEPKRLKRQKVLPLFMVGVLHKKFKQVICSLGGS</sequence>
<dbReference type="Pfam" id="PF03808">
    <property type="entry name" value="Glyco_tran_WecG"/>
    <property type="match status" value="1"/>
</dbReference>